<organism evidence="2">
    <name type="scientific">Lotharella globosa</name>
    <dbReference type="NCBI Taxonomy" id="91324"/>
    <lineage>
        <taxon>Eukaryota</taxon>
        <taxon>Sar</taxon>
        <taxon>Rhizaria</taxon>
        <taxon>Cercozoa</taxon>
        <taxon>Chlorarachniophyceae</taxon>
        <taxon>Lotharella</taxon>
    </lineage>
</organism>
<dbReference type="InterPro" id="IPR029068">
    <property type="entry name" value="Glyas_Bleomycin-R_OHBP_Dase"/>
</dbReference>
<dbReference type="InterPro" id="IPR025870">
    <property type="entry name" value="Glyoxalase-like_dom"/>
</dbReference>
<evidence type="ECO:0000313" key="2">
    <source>
        <dbReference type="EMBL" id="CAE0644875.1"/>
    </source>
</evidence>
<feature type="domain" description="Glyoxalase-like" evidence="1">
    <location>
        <begin position="4"/>
        <end position="189"/>
    </location>
</feature>
<accession>A0A7S3Y952</accession>
<evidence type="ECO:0000259" key="1">
    <source>
        <dbReference type="Pfam" id="PF13468"/>
    </source>
</evidence>
<sequence length="218" mass="23943">MGSLDHLIYVCPDLKEGMKMVGKLLGVEPKVGGRHKRWGTWNAVVSLGPTVYLELLAPDPTSKPEEREGDSFWEDFGTERLGTFAIRTPKTGELGKFREEMKKSVSHDIGDPLKGSRKMPDGRELTWTICSGFGKQIVGDGVVPFVLDWHDSFEKKVHPAQTSPQGCTLLSLKATHPKPEELATIVDALCPSMKVSKAETVSLSATIRRADGTEVVLK</sequence>
<dbReference type="Gene3D" id="3.10.180.10">
    <property type="entry name" value="2,3-Dihydroxybiphenyl 1,2-Dioxygenase, domain 1"/>
    <property type="match status" value="1"/>
</dbReference>
<protein>
    <recommendedName>
        <fullName evidence="1">Glyoxalase-like domain-containing protein</fullName>
    </recommendedName>
</protein>
<dbReference type="Pfam" id="PF13468">
    <property type="entry name" value="Glyoxalase_3"/>
    <property type="match status" value="1"/>
</dbReference>
<reference evidence="2" key="1">
    <citation type="submission" date="2021-01" db="EMBL/GenBank/DDBJ databases">
        <authorList>
            <person name="Corre E."/>
            <person name="Pelletier E."/>
            <person name="Niang G."/>
            <person name="Scheremetjew M."/>
            <person name="Finn R."/>
            <person name="Kale V."/>
            <person name="Holt S."/>
            <person name="Cochrane G."/>
            <person name="Meng A."/>
            <person name="Brown T."/>
            <person name="Cohen L."/>
        </authorList>
    </citation>
    <scope>NUCLEOTIDE SEQUENCE</scope>
    <source>
        <strain evidence="2">CCCM811</strain>
    </source>
</reference>
<proteinExistence type="predicted"/>
<dbReference type="EMBL" id="HBIV01001338">
    <property type="protein sequence ID" value="CAE0644875.1"/>
    <property type="molecule type" value="Transcribed_RNA"/>
</dbReference>
<dbReference type="AlphaFoldDB" id="A0A7S3Y952"/>
<dbReference type="PANTHER" id="PTHR40265">
    <property type="entry name" value="BLL2707 PROTEIN"/>
    <property type="match status" value="1"/>
</dbReference>
<name>A0A7S3Y952_9EUKA</name>
<dbReference type="SUPFAM" id="SSF54593">
    <property type="entry name" value="Glyoxalase/Bleomycin resistance protein/Dihydroxybiphenyl dioxygenase"/>
    <property type="match status" value="1"/>
</dbReference>
<gene>
    <name evidence="2" type="ORF">LGLO00237_LOCUS924</name>
</gene>
<dbReference type="PANTHER" id="PTHR40265:SF1">
    <property type="entry name" value="GLYOXALASE-LIKE DOMAIN-CONTAINING PROTEIN"/>
    <property type="match status" value="1"/>
</dbReference>